<evidence type="ECO:0000313" key="3">
    <source>
        <dbReference type="Proteomes" id="UP000628448"/>
    </source>
</evidence>
<protein>
    <recommendedName>
        <fullName evidence="4">Core-binding (CB) domain-containing protein</fullName>
    </recommendedName>
</protein>
<name>A0A931GWY5_9BACT</name>
<sequence length="200" mass="23889">MNDKINFKNLETFPKGVKQLTLTSLKYYQHLCWYVRFRYYHPKTATWKLMIRKIGVNSKGLSLSERKKQLIALHDAVEFKLIYQGWNPIDNTYSIQQPTEDYDLDSLKAMPLTTALQFAYDKKKADWSPKTRQDYASMLKYLKEAAVLLMINFKPIEEIKRVHCRLMLDKVKEHRNLSNKGYNKYRETLSSFFQSWKNLK</sequence>
<organism evidence="2 3">
    <name type="scientific">Panacibacter microcysteis</name>
    <dbReference type="NCBI Taxonomy" id="2793269"/>
    <lineage>
        <taxon>Bacteria</taxon>
        <taxon>Pseudomonadati</taxon>
        <taxon>Bacteroidota</taxon>
        <taxon>Chitinophagia</taxon>
        <taxon>Chitinophagales</taxon>
        <taxon>Chitinophagaceae</taxon>
        <taxon>Panacibacter</taxon>
    </lineage>
</organism>
<evidence type="ECO:0008006" key="4">
    <source>
        <dbReference type="Google" id="ProtNLM"/>
    </source>
</evidence>
<dbReference type="Gene3D" id="1.10.150.130">
    <property type="match status" value="1"/>
</dbReference>
<reference evidence="2" key="1">
    <citation type="submission" date="2020-11" db="EMBL/GenBank/DDBJ databases">
        <title>Bacterial whole genome sequence for Panacibacter sp. DH6.</title>
        <authorList>
            <person name="Le V."/>
            <person name="Ko S."/>
            <person name="Ahn C.-Y."/>
            <person name="Oh H.-M."/>
        </authorList>
    </citation>
    <scope>NUCLEOTIDE SEQUENCE</scope>
    <source>
        <strain evidence="2">DH6</strain>
    </source>
</reference>
<dbReference type="InterPro" id="IPR010998">
    <property type="entry name" value="Integrase_recombinase_N"/>
</dbReference>
<accession>A0A931GWY5</accession>
<dbReference type="EMBL" id="JADWYR010000002">
    <property type="protein sequence ID" value="MBG9376978.1"/>
    <property type="molecule type" value="Genomic_DNA"/>
</dbReference>
<keyword evidence="1" id="KW-0238">DNA-binding</keyword>
<dbReference type="GO" id="GO:0003677">
    <property type="term" value="F:DNA binding"/>
    <property type="evidence" value="ECO:0007669"/>
    <property type="project" value="UniProtKB-KW"/>
</dbReference>
<dbReference type="RefSeq" id="WP_196991082.1">
    <property type="nucleotide sequence ID" value="NZ_JADWYR010000002.1"/>
</dbReference>
<proteinExistence type="predicted"/>
<evidence type="ECO:0000256" key="1">
    <source>
        <dbReference type="ARBA" id="ARBA00023125"/>
    </source>
</evidence>
<gene>
    <name evidence="2" type="ORF">I5907_12095</name>
</gene>
<keyword evidence="3" id="KW-1185">Reference proteome</keyword>
<dbReference type="SUPFAM" id="SSF56349">
    <property type="entry name" value="DNA breaking-rejoining enzymes"/>
    <property type="match status" value="1"/>
</dbReference>
<dbReference type="Proteomes" id="UP000628448">
    <property type="component" value="Unassembled WGS sequence"/>
</dbReference>
<dbReference type="InterPro" id="IPR011010">
    <property type="entry name" value="DNA_brk_join_enz"/>
</dbReference>
<dbReference type="AlphaFoldDB" id="A0A931GWY5"/>
<evidence type="ECO:0000313" key="2">
    <source>
        <dbReference type="EMBL" id="MBG9376978.1"/>
    </source>
</evidence>
<comment type="caution">
    <text evidence="2">The sequence shown here is derived from an EMBL/GenBank/DDBJ whole genome shotgun (WGS) entry which is preliminary data.</text>
</comment>